<dbReference type="InterPro" id="IPR036322">
    <property type="entry name" value="WD40_repeat_dom_sf"/>
</dbReference>
<keyword evidence="1" id="KW-0853">WD repeat</keyword>
<evidence type="ECO:0000313" key="3">
    <source>
        <dbReference type="EMBL" id="KAH0576550.1"/>
    </source>
</evidence>
<dbReference type="PROSITE" id="PS50294">
    <property type="entry name" value="WD_REPEATS_REGION"/>
    <property type="match status" value="1"/>
</dbReference>
<dbReference type="SUPFAM" id="SSF50978">
    <property type="entry name" value="WD40 repeat-like"/>
    <property type="match status" value="1"/>
</dbReference>
<keyword evidence="4" id="KW-1185">Reference proteome</keyword>
<reference evidence="3" key="2">
    <citation type="submission" date="2020-12" db="EMBL/GenBank/DDBJ databases">
        <title>New Spironucleus salmonicida genome in near-complete chromosomes.</title>
        <authorList>
            <person name="Xu F."/>
            <person name="Kurt Z."/>
            <person name="Jimenez-Gonzalez A."/>
            <person name="Astvaldsson A."/>
            <person name="Andersson J.O."/>
            <person name="Svard S.G."/>
        </authorList>
    </citation>
    <scope>NUCLEOTIDE SEQUENCE</scope>
    <source>
        <strain evidence="3">ATCC 50377</strain>
    </source>
</reference>
<name>V6LPT9_9EUKA</name>
<reference evidence="2 3" key="1">
    <citation type="journal article" date="2014" name="PLoS Genet.">
        <title>The Genome of Spironucleus salmonicida Highlights a Fish Pathogen Adapted to Fluctuating Environments.</title>
        <authorList>
            <person name="Xu F."/>
            <person name="Jerlstrom-Hultqvist J."/>
            <person name="Einarsson E."/>
            <person name="Astvaldsson A."/>
            <person name="Svard S.G."/>
            <person name="Andersson J.O."/>
        </authorList>
    </citation>
    <scope>NUCLEOTIDE SEQUENCE</scope>
    <source>
        <strain evidence="3">ATCC 50377</strain>
    </source>
</reference>
<dbReference type="PROSITE" id="PS50082">
    <property type="entry name" value="WD_REPEATS_2"/>
    <property type="match status" value="2"/>
</dbReference>
<evidence type="ECO:0000313" key="4">
    <source>
        <dbReference type="Proteomes" id="UP000018208"/>
    </source>
</evidence>
<dbReference type="EMBL" id="AUWU02000002">
    <property type="protein sequence ID" value="KAH0576550.1"/>
    <property type="molecule type" value="Genomic_DNA"/>
</dbReference>
<feature type="repeat" description="WD" evidence="1">
    <location>
        <begin position="61"/>
        <end position="91"/>
    </location>
</feature>
<protein>
    <submittedName>
        <fullName evidence="2">SOF1 protein</fullName>
    </submittedName>
</protein>
<organism evidence="2">
    <name type="scientific">Spironucleus salmonicida</name>
    <dbReference type="NCBI Taxonomy" id="348837"/>
    <lineage>
        <taxon>Eukaryota</taxon>
        <taxon>Metamonada</taxon>
        <taxon>Diplomonadida</taxon>
        <taxon>Hexamitidae</taxon>
        <taxon>Hexamitinae</taxon>
        <taxon>Spironucleus</taxon>
    </lineage>
</organism>
<dbReference type="Proteomes" id="UP000018208">
    <property type="component" value="Unassembled WGS sequence"/>
</dbReference>
<feature type="repeat" description="WD" evidence="1">
    <location>
        <begin position="337"/>
        <end position="371"/>
    </location>
</feature>
<dbReference type="OrthoDB" id="10249065at2759"/>
<gene>
    <name evidence="2" type="ORF">SS50377_14298</name>
    <name evidence="3" type="ORF">SS50377_22114</name>
</gene>
<dbReference type="EMBL" id="KI546089">
    <property type="protein sequence ID" value="EST45726.1"/>
    <property type="molecule type" value="Genomic_DNA"/>
</dbReference>
<dbReference type="SMART" id="SM00320">
    <property type="entry name" value="WD40"/>
    <property type="match status" value="4"/>
</dbReference>
<accession>V6LPT9</accession>
<proteinExistence type="predicted"/>
<dbReference type="InterPro" id="IPR001680">
    <property type="entry name" value="WD40_rpt"/>
</dbReference>
<dbReference type="PANTHER" id="PTHR22851:SF0">
    <property type="entry name" value="DDB1- AND CUL4-ASSOCIATED FACTOR 13"/>
    <property type="match status" value="1"/>
</dbReference>
<dbReference type="Gene3D" id="2.130.10.10">
    <property type="entry name" value="YVTN repeat-like/Quinoprotein amine dehydrogenase"/>
    <property type="match status" value="3"/>
</dbReference>
<sequence length="442" mass="49985">MPPIIKALLRSEEKFVRTDYSQKPRVFKEEKHFFQQETELQRAVQASKMERLFSKPLIKQLDGHPDSIVSISQYRGNLLSSGMDGSVKLWDAQGGLINSIQAHNMCVGSVNLGQVMLSVGRDGKLFWLDQSLNLTQQVQVNVDPKWICASSGGQFAISSYKSQLYDITRGEPISSFQQSNFSIFSQQDPNLLLLLDGISVIIKDVRMNADAFSFKTAGRSNQACFNPMFPGMIVLAQDDGCGYSFDLKNPKQALDKYGGQTFPMVSVDISPSGRDIVLGNNQGQMMLYKTRTVQRNQVATDTILKAVNQEMETARSQPFNQYLKYRDLYHARRMHQVNVVKFSEDGRYIFSGSSEGAIRQWKTFAEQNERTKTYSQDQNISVNKQLSQKFQNVGIIRDVRNSHKVPRKIHAAQVAASAHHQAEMRKLHKGKNSALDVVRKEQ</sequence>
<dbReference type="GO" id="GO:0000462">
    <property type="term" value="P:maturation of SSU-rRNA from tricistronic rRNA transcript (SSU-rRNA, 5.8S rRNA, LSU-rRNA)"/>
    <property type="evidence" value="ECO:0007669"/>
    <property type="project" value="TreeGrafter"/>
</dbReference>
<dbReference type="AlphaFoldDB" id="V6LPT9"/>
<dbReference type="Pfam" id="PF00400">
    <property type="entry name" value="WD40"/>
    <property type="match status" value="2"/>
</dbReference>
<dbReference type="VEuPathDB" id="GiardiaDB:SS50377_22114"/>
<dbReference type="InterPro" id="IPR051733">
    <property type="entry name" value="WD_repeat_DCAF13/WDSOF1"/>
</dbReference>
<dbReference type="InterPro" id="IPR015943">
    <property type="entry name" value="WD40/YVTN_repeat-like_dom_sf"/>
</dbReference>
<evidence type="ECO:0000313" key="2">
    <source>
        <dbReference type="EMBL" id="EST45726.1"/>
    </source>
</evidence>
<evidence type="ECO:0000256" key="1">
    <source>
        <dbReference type="PROSITE-ProRule" id="PRU00221"/>
    </source>
</evidence>
<dbReference type="PANTHER" id="PTHR22851">
    <property type="entry name" value="U3 SMALL NUCLEOLAR RNA U3 SNORNA ASSOCIATED PROTEIN"/>
    <property type="match status" value="1"/>
</dbReference>
<dbReference type="GO" id="GO:0032040">
    <property type="term" value="C:small-subunit processome"/>
    <property type="evidence" value="ECO:0007669"/>
    <property type="project" value="TreeGrafter"/>
</dbReference>